<dbReference type="EMBL" id="JACYFG010000013">
    <property type="protein sequence ID" value="MBD5779778.1"/>
    <property type="molecule type" value="Genomic_DNA"/>
</dbReference>
<organism evidence="3 4">
    <name type="scientific">Pelagicoccus enzymogenes</name>
    <dbReference type="NCBI Taxonomy" id="2773457"/>
    <lineage>
        <taxon>Bacteria</taxon>
        <taxon>Pseudomonadati</taxon>
        <taxon>Verrucomicrobiota</taxon>
        <taxon>Opitutia</taxon>
        <taxon>Puniceicoccales</taxon>
        <taxon>Pelagicoccaceae</taxon>
        <taxon>Pelagicoccus</taxon>
    </lineage>
</organism>
<gene>
    <name evidence="3" type="ORF">IEN85_09765</name>
</gene>
<dbReference type="Proteomes" id="UP000622317">
    <property type="component" value="Unassembled WGS sequence"/>
</dbReference>
<dbReference type="RefSeq" id="WP_191616903.1">
    <property type="nucleotide sequence ID" value="NZ_JACYFG010000013.1"/>
</dbReference>
<dbReference type="SUPFAM" id="SSF51430">
    <property type="entry name" value="NAD(P)-linked oxidoreductase"/>
    <property type="match status" value="1"/>
</dbReference>
<dbReference type="Gene3D" id="3.20.20.100">
    <property type="entry name" value="NADP-dependent oxidoreductase domain"/>
    <property type="match status" value="1"/>
</dbReference>
<reference evidence="3" key="1">
    <citation type="submission" date="2020-09" db="EMBL/GenBank/DDBJ databases">
        <title>Pelagicoccus enzymogenes sp. nov. with an EPS production, isolated from marine sediment.</title>
        <authorList>
            <person name="Feng X."/>
        </authorList>
    </citation>
    <scope>NUCLEOTIDE SEQUENCE</scope>
    <source>
        <strain evidence="3">NFK12</strain>
    </source>
</reference>
<sequence>MKKIQYGRTNLRVSQLCLGTGRIGYLSDRASAFEVLDTYVEQGGNFIQATSHAYLPSLECNPEKSESLVGEWLNANSNCREELVVCARIRCPQGASGLELEHSIRAQIELSLKRLGARYLDIVLLDWSTGFFPTYEVMSVLERLSDRGLLRYVGSIGFPCWRIAEWLGRGAQPSRMRLESAHLDGPFTQCCLEELSREHRVSLVVRWPFTDGYEPLFSTARRVFGRTSFQVGMAWLFSKESICSVQFSPKVKSQLDSAIEASRASLSSEELSRIEAAYINCALPPHCPMSGEFLMGDDSAAEAQGGGGLRVC</sequence>
<name>A0A927FA99_9BACT</name>
<dbReference type="InterPro" id="IPR023210">
    <property type="entry name" value="NADP_OxRdtase_dom"/>
</dbReference>
<dbReference type="PANTHER" id="PTHR43364:SF4">
    <property type="entry name" value="NAD(P)-LINKED OXIDOREDUCTASE SUPERFAMILY PROTEIN"/>
    <property type="match status" value="1"/>
</dbReference>
<keyword evidence="1" id="KW-0560">Oxidoreductase</keyword>
<dbReference type="GO" id="GO:0016491">
    <property type="term" value="F:oxidoreductase activity"/>
    <property type="evidence" value="ECO:0007669"/>
    <property type="project" value="UniProtKB-KW"/>
</dbReference>
<dbReference type="Pfam" id="PF00248">
    <property type="entry name" value="Aldo_ket_red"/>
    <property type="match status" value="1"/>
</dbReference>
<dbReference type="PANTHER" id="PTHR43364">
    <property type="entry name" value="NADH-SPECIFIC METHYLGLYOXAL REDUCTASE-RELATED"/>
    <property type="match status" value="1"/>
</dbReference>
<feature type="domain" description="NADP-dependent oxidoreductase" evidence="2">
    <location>
        <begin position="16"/>
        <end position="165"/>
    </location>
</feature>
<accession>A0A927FA99</accession>
<evidence type="ECO:0000313" key="3">
    <source>
        <dbReference type="EMBL" id="MBD5779778.1"/>
    </source>
</evidence>
<dbReference type="AlphaFoldDB" id="A0A927FA99"/>
<protein>
    <submittedName>
        <fullName evidence="3">Aldo/keto reductase</fullName>
    </submittedName>
</protein>
<dbReference type="InterPro" id="IPR050523">
    <property type="entry name" value="AKR_Detox_Biosynth"/>
</dbReference>
<evidence type="ECO:0000259" key="2">
    <source>
        <dbReference type="Pfam" id="PF00248"/>
    </source>
</evidence>
<evidence type="ECO:0000313" key="4">
    <source>
        <dbReference type="Proteomes" id="UP000622317"/>
    </source>
</evidence>
<proteinExistence type="predicted"/>
<keyword evidence="4" id="KW-1185">Reference proteome</keyword>
<comment type="caution">
    <text evidence="3">The sequence shown here is derived from an EMBL/GenBank/DDBJ whole genome shotgun (WGS) entry which is preliminary data.</text>
</comment>
<evidence type="ECO:0000256" key="1">
    <source>
        <dbReference type="ARBA" id="ARBA00023002"/>
    </source>
</evidence>
<dbReference type="InterPro" id="IPR036812">
    <property type="entry name" value="NAD(P)_OxRdtase_dom_sf"/>
</dbReference>